<accession>A0A397VNL9</accession>
<protein>
    <submittedName>
        <fullName evidence="1">Uncharacterized protein</fullName>
    </submittedName>
</protein>
<reference evidence="1 2" key="1">
    <citation type="submission" date="2018-06" db="EMBL/GenBank/DDBJ databases">
        <title>Comparative genomics reveals the genomic features of Rhizophagus irregularis, R. cerebriforme, R. diaphanum and Gigaspora rosea, and their symbiotic lifestyle signature.</title>
        <authorList>
            <person name="Morin E."/>
            <person name="San Clemente H."/>
            <person name="Chen E.C.H."/>
            <person name="De La Providencia I."/>
            <person name="Hainaut M."/>
            <person name="Kuo A."/>
            <person name="Kohler A."/>
            <person name="Murat C."/>
            <person name="Tang N."/>
            <person name="Roy S."/>
            <person name="Loubradou J."/>
            <person name="Henrissat B."/>
            <person name="Grigoriev I.V."/>
            <person name="Corradi N."/>
            <person name="Roux C."/>
            <person name="Martin F.M."/>
        </authorList>
    </citation>
    <scope>NUCLEOTIDE SEQUENCE [LARGE SCALE GENOMIC DNA]</scope>
    <source>
        <strain evidence="1 2">DAOM 194757</strain>
    </source>
</reference>
<keyword evidence="2" id="KW-1185">Reference proteome</keyword>
<organism evidence="1 2">
    <name type="scientific">Gigaspora rosea</name>
    <dbReference type="NCBI Taxonomy" id="44941"/>
    <lineage>
        <taxon>Eukaryota</taxon>
        <taxon>Fungi</taxon>
        <taxon>Fungi incertae sedis</taxon>
        <taxon>Mucoromycota</taxon>
        <taxon>Glomeromycotina</taxon>
        <taxon>Glomeromycetes</taxon>
        <taxon>Diversisporales</taxon>
        <taxon>Gigasporaceae</taxon>
        <taxon>Gigaspora</taxon>
    </lineage>
</organism>
<dbReference type="AlphaFoldDB" id="A0A397VNL9"/>
<sequence>MTCKISLFRLIQKTIRILDTGQISNGPIVQLPNPVFIYSRRPIDSIKKGECIHLTDLTLMNKLKDSLKDVNSIMKIDLEPHITIQEFKIIIKGSVSLENFDNRFIFDLILVADEFLLKELIGSLETYLIESKAHSKHPNIIFDSEDFNSLNENALISLIKHDNLQMEEITI</sequence>
<gene>
    <name evidence="1" type="ORF">C2G38_2169427</name>
</gene>
<comment type="caution">
    <text evidence="1">The sequence shown here is derived from an EMBL/GenBank/DDBJ whole genome shotgun (WGS) entry which is preliminary data.</text>
</comment>
<dbReference type="EMBL" id="QKWP01000230">
    <property type="protein sequence ID" value="RIB24100.1"/>
    <property type="molecule type" value="Genomic_DNA"/>
</dbReference>
<name>A0A397VNL9_9GLOM</name>
<evidence type="ECO:0000313" key="1">
    <source>
        <dbReference type="EMBL" id="RIB24100.1"/>
    </source>
</evidence>
<proteinExistence type="predicted"/>
<dbReference type="Proteomes" id="UP000266673">
    <property type="component" value="Unassembled WGS sequence"/>
</dbReference>
<evidence type="ECO:0000313" key="2">
    <source>
        <dbReference type="Proteomes" id="UP000266673"/>
    </source>
</evidence>